<dbReference type="GO" id="GO:0016747">
    <property type="term" value="F:acyltransferase activity, transferring groups other than amino-acyl groups"/>
    <property type="evidence" value="ECO:0007669"/>
    <property type="project" value="InterPro"/>
</dbReference>
<evidence type="ECO:0000259" key="1">
    <source>
        <dbReference type="PROSITE" id="PS51186"/>
    </source>
</evidence>
<dbReference type="InterPro" id="IPR000182">
    <property type="entry name" value="GNAT_dom"/>
</dbReference>
<evidence type="ECO:0000313" key="2">
    <source>
        <dbReference type="EMBL" id="MCM8556311.1"/>
    </source>
</evidence>
<dbReference type="EMBL" id="JAMSHT010000001">
    <property type="protein sequence ID" value="MCM8556311.1"/>
    <property type="molecule type" value="Genomic_DNA"/>
</dbReference>
<sequence length="165" mass="18117">MATHPTPRETIIESGGFDNLDAVMEVMTSAFDPHFGEAWTRSQCAGIMPMRGVSLALAHSGDDDTVQGFALWRTILEDSELLLLAVHPDAQGLGIGHALLDHFIARSIADKAQRLHLEVRDGNSATFLYEHAGFHVAGRRRDYYSGIEGERHDALTYVLMANSAQ</sequence>
<dbReference type="InterPro" id="IPR016181">
    <property type="entry name" value="Acyl_CoA_acyltransferase"/>
</dbReference>
<keyword evidence="2" id="KW-0808">Transferase</keyword>
<protein>
    <submittedName>
        <fullName evidence="2">GNAT family N-acetyltransferase</fullName>
        <ecNumber evidence="2">2.3.1.-</ecNumber>
    </submittedName>
</protein>
<dbReference type="Gene3D" id="3.40.630.30">
    <property type="match status" value="1"/>
</dbReference>
<gene>
    <name evidence="2" type="ORF">NDO55_00560</name>
</gene>
<keyword evidence="3" id="KW-1185">Reference proteome</keyword>
<dbReference type="PROSITE" id="PS51186">
    <property type="entry name" value="GNAT"/>
    <property type="match status" value="1"/>
</dbReference>
<dbReference type="Proteomes" id="UP001155128">
    <property type="component" value="Unassembled WGS sequence"/>
</dbReference>
<evidence type="ECO:0000313" key="3">
    <source>
        <dbReference type="Proteomes" id="UP001155128"/>
    </source>
</evidence>
<accession>A0A9X2EF74</accession>
<dbReference type="CDD" id="cd04301">
    <property type="entry name" value="NAT_SF"/>
    <property type="match status" value="1"/>
</dbReference>
<dbReference type="EC" id="2.3.1.-" evidence="2"/>
<name>A0A9X2EF74_9SPHN</name>
<organism evidence="2 3">
    <name type="scientific">Sphingomicrobium sediminis</name>
    <dbReference type="NCBI Taxonomy" id="2950949"/>
    <lineage>
        <taxon>Bacteria</taxon>
        <taxon>Pseudomonadati</taxon>
        <taxon>Pseudomonadota</taxon>
        <taxon>Alphaproteobacteria</taxon>
        <taxon>Sphingomonadales</taxon>
        <taxon>Sphingomonadaceae</taxon>
        <taxon>Sphingomicrobium</taxon>
    </lineage>
</organism>
<feature type="domain" description="N-acetyltransferase" evidence="1">
    <location>
        <begin position="10"/>
        <end position="162"/>
    </location>
</feature>
<keyword evidence="2" id="KW-0012">Acyltransferase</keyword>
<dbReference type="SUPFAM" id="SSF55729">
    <property type="entry name" value="Acyl-CoA N-acyltransferases (Nat)"/>
    <property type="match status" value="1"/>
</dbReference>
<comment type="caution">
    <text evidence="2">The sequence shown here is derived from an EMBL/GenBank/DDBJ whole genome shotgun (WGS) entry which is preliminary data.</text>
</comment>
<dbReference type="RefSeq" id="WP_252111392.1">
    <property type="nucleotide sequence ID" value="NZ_JAMSHT010000001.1"/>
</dbReference>
<dbReference type="Pfam" id="PF13673">
    <property type="entry name" value="Acetyltransf_10"/>
    <property type="match status" value="1"/>
</dbReference>
<proteinExistence type="predicted"/>
<reference evidence="2" key="1">
    <citation type="submission" date="2022-06" db="EMBL/GenBank/DDBJ databases">
        <title>Sphingomicrobium sedimins sp. nov., a marine bacterium isolated from tidal flat.</title>
        <authorList>
            <person name="Kim C.-H."/>
            <person name="Yoo Y."/>
            <person name="Kim J.-J."/>
        </authorList>
    </citation>
    <scope>NUCLEOTIDE SEQUENCE</scope>
    <source>
        <strain evidence="2">GRR-S6-50</strain>
    </source>
</reference>
<dbReference type="AlphaFoldDB" id="A0A9X2EF74"/>